<comment type="similarity">
    <text evidence="2">Belongs to the WD repeat EIF2A family.</text>
</comment>
<dbReference type="GO" id="GO:0022627">
    <property type="term" value="C:cytosolic small ribosomal subunit"/>
    <property type="evidence" value="ECO:0007669"/>
    <property type="project" value="TreeGrafter"/>
</dbReference>
<evidence type="ECO:0000256" key="1">
    <source>
        <dbReference type="ARBA" id="ARBA00003993"/>
    </source>
</evidence>
<evidence type="ECO:0000256" key="8">
    <source>
        <dbReference type="ARBA" id="ARBA00022917"/>
    </source>
</evidence>
<dbReference type="Gene3D" id="2.130.10.10">
    <property type="entry name" value="YVTN repeat-like/Quinoprotein amine dehydrogenase"/>
    <property type="match status" value="1"/>
</dbReference>
<keyword evidence="6" id="KW-0677">Repeat</keyword>
<dbReference type="AlphaFoldDB" id="A0A177BCV3"/>
<dbReference type="Proteomes" id="UP000078046">
    <property type="component" value="Unassembled WGS sequence"/>
</dbReference>
<keyword evidence="7" id="KW-0810">Translation regulation</keyword>
<dbReference type="GO" id="GO:0003743">
    <property type="term" value="F:translation initiation factor activity"/>
    <property type="evidence" value="ECO:0007669"/>
    <property type="project" value="UniProtKB-KW"/>
</dbReference>
<evidence type="ECO:0000256" key="4">
    <source>
        <dbReference type="ARBA" id="ARBA00022540"/>
    </source>
</evidence>
<comment type="function">
    <text evidence="1">Functions in the early steps of protein synthesis of a small number of specific mRNAs. Acts by directing the binding of methionyl-tRNAi to 40S ribosomal subunits. In contrast to the eIF-2 complex, it binds methionyl-tRNAi to 40S subunits in a codon-dependent manner, whereas the eIF-2 complex binds methionyl-tRNAi to 40S subunits in a GTP-dependent manner.</text>
</comment>
<dbReference type="GO" id="GO:0000049">
    <property type="term" value="F:tRNA binding"/>
    <property type="evidence" value="ECO:0007669"/>
    <property type="project" value="TreeGrafter"/>
</dbReference>
<gene>
    <name evidence="10" type="ORF">A3Q56_00068</name>
</gene>
<comment type="caution">
    <text evidence="10">The sequence shown here is derived from an EMBL/GenBank/DDBJ whole genome shotgun (WGS) entry which is preliminary data.</text>
</comment>
<dbReference type="GO" id="GO:0003729">
    <property type="term" value="F:mRNA binding"/>
    <property type="evidence" value="ECO:0007669"/>
    <property type="project" value="TreeGrafter"/>
</dbReference>
<evidence type="ECO:0000313" key="10">
    <source>
        <dbReference type="EMBL" id="OAF72127.1"/>
    </source>
</evidence>
<evidence type="ECO:0000256" key="7">
    <source>
        <dbReference type="ARBA" id="ARBA00022845"/>
    </source>
</evidence>
<keyword evidence="5" id="KW-0853">WD repeat</keyword>
<dbReference type="GO" id="GO:0043022">
    <property type="term" value="F:ribosome binding"/>
    <property type="evidence" value="ECO:0007669"/>
    <property type="project" value="TreeGrafter"/>
</dbReference>
<evidence type="ECO:0000256" key="3">
    <source>
        <dbReference type="ARBA" id="ARBA00013819"/>
    </source>
</evidence>
<dbReference type="SUPFAM" id="SSF82171">
    <property type="entry name" value="DPP6 N-terminal domain-like"/>
    <property type="match status" value="1"/>
</dbReference>
<dbReference type="InterPro" id="IPR011387">
    <property type="entry name" value="TIF2A"/>
</dbReference>
<proteinExistence type="inferred from homology"/>
<name>A0A177BCV3_9BILA</name>
<evidence type="ECO:0000256" key="5">
    <source>
        <dbReference type="ARBA" id="ARBA00022574"/>
    </source>
</evidence>
<dbReference type="OrthoDB" id="2194683at2759"/>
<keyword evidence="11" id="KW-1185">Reference proteome</keyword>
<keyword evidence="8" id="KW-0648">Protein biosynthesis</keyword>
<feature type="domain" description="Translation initiation factor beta propellor-like" evidence="9">
    <location>
        <begin position="228"/>
        <end position="411"/>
    </location>
</feature>
<dbReference type="PANTHER" id="PTHR13227">
    <property type="entry name" value="EUKARYOTIC TRANSLATION INITIATION FACTOR 2A"/>
    <property type="match status" value="1"/>
</dbReference>
<evidence type="ECO:0000313" key="11">
    <source>
        <dbReference type="Proteomes" id="UP000078046"/>
    </source>
</evidence>
<dbReference type="InterPro" id="IPR015943">
    <property type="entry name" value="WD40/YVTN_repeat-like_dom_sf"/>
</dbReference>
<evidence type="ECO:0000256" key="2">
    <source>
        <dbReference type="ARBA" id="ARBA00009573"/>
    </source>
</evidence>
<protein>
    <recommendedName>
        <fullName evidence="3">Eukaryotic translation initiation factor 2A</fullName>
    </recommendedName>
</protein>
<reference evidence="10 11" key="1">
    <citation type="submission" date="2016-04" db="EMBL/GenBank/DDBJ databases">
        <title>The genome of Intoshia linei affirms orthonectids as highly simplified spiralians.</title>
        <authorList>
            <person name="Mikhailov K.V."/>
            <person name="Slusarev G.S."/>
            <person name="Nikitin M.A."/>
            <person name="Logacheva M.D."/>
            <person name="Penin A."/>
            <person name="Aleoshin V."/>
            <person name="Panchin Y.V."/>
        </authorList>
    </citation>
    <scope>NUCLEOTIDE SEQUENCE [LARGE SCALE GENOMIC DNA]</scope>
    <source>
        <strain evidence="10">Intl2013</strain>
        <tissue evidence="10">Whole animal</tissue>
    </source>
</reference>
<keyword evidence="4 10" id="KW-0396">Initiation factor</keyword>
<organism evidence="10 11">
    <name type="scientific">Intoshia linei</name>
    <dbReference type="NCBI Taxonomy" id="1819745"/>
    <lineage>
        <taxon>Eukaryota</taxon>
        <taxon>Metazoa</taxon>
        <taxon>Spiralia</taxon>
        <taxon>Lophotrochozoa</taxon>
        <taxon>Mesozoa</taxon>
        <taxon>Orthonectida</taxon>
        <taxon>Rhopaluridae</taxon>
        <taxon>Intoshia</taxon>
    </lineage>
</organism>
<dbReference type="PANTHER" id="PTHR13227:SF0">
    <property type="entry name" value="EUKARYOTIC TRANSLATION INITIATION FACTOR 2A"/>
    <property type="match status" value="1"/>
</dbReference>
<dbReference type="EMBL" id="LWCA01000003">
    <property type="protein sequence ID" value="OAF72127.1"/>
    <property type="molecule type" value="Genomic_DNA"/>
</dbReference>
<accession>A0A177BCV3</accession>
<dbReference type="Pfam" id="PF08662">
    <property type="entry name" value="eIF2A"/>
    <property type="match status" value="1"/>
</dbReference>
<evidence type="ECO:0000256" key="6">
    <source>
        <dbReference type="ARBA" id="ARBA00022737"/>
    </source>
</evidence>
<sequence>MSIINFAVNSSNGVSIHTLDSNSASKNNLENGEAKVVHRISDVPSIYISMSYDSTLLLYAIPGKCFVYSVEDKKILHTFDVYRVVFGEISNLNRYLVLWENIRGGIDPNIVQNNLKFYDLLTGNVLHAEQNSRQIDGKMSWSQDEKIVAILYKSSVKLYELDNMVDNIAEYSGKIFAVSINKIDKLYRVAIYAYDKSIQKEYVKIFNLGMDKNGGYLLSEKVLCSRYLLRSTKVDFFWNESGDSLLIQVHTEAAHSYNGVKTLFLLNCNGKDFAIPPIGKKDCVHGVTWNSNSTEFCVLYGLFPNVQATSFNLKADVVSQFSKAARNTASYNKQGNLIAFGGIKSINKGNVEIWDVKKSKLITKISDPDTNYFSWFPDGEHFITATQAPDLLANNHYTIWHYTGKKMSFVKYSEKDEVLNNVVIPSTSASHNFKESFNIQTDGNHIEANQSVYVPQTYRANGGEKAYLSHTKCAGLSSNSNGYAERKKYTKSKFWDGKPKQQLVISKPTLEENSDNVHYSKQLKKIERKLERIELLKLAVAEGKPVELNQMTMIETEPDLIRKKEKYETKLESLSQAIL</sequence>
<dbReference type="InterPro" id="IPR013979">
    <property type="entry name" value="TIF_beta_prop-like"/>
</dbReference>
<dbReference type="GO" id="GO:0006417">
    <property type="term" value="P:regulation of translation"/>
    <property type="evidence" value="ECO:0007669"/>
    <property type="project" value="UniProtKB-KW"/>
</dbReference>
<evidence type="ECO:0000259" key="9">
    <source>
        <dbReference type="Pfam" id="PF08662"/>
    </source>
</evidence>